<dbReference type="PANTHER" id="PTHR43349:SF43">
    <property type="entry name" value="ISOEUGENOL SYNTHASE 1-LIKE"/>
    <property type="match status" value="1"/>
</dbReference>
<dbReference type="SUPFAM" id="SSF51735">
    <property type="entry name" value="NAD(P)-binding Rossmann-fold domains"/>
    <property type="match status" value="1"/>
</dbReference>
<dbReference type="Proteomes" id="UP000077755">
    <property type="component" value="Chromosome 3"/>
</dbReference>
<proteinExistence type="predicted"/>
<dbReference type="InterPro" id="IPR036291">
    <property type="entry name" value="NAD(P)-bd_dom_sf"/>
</dbReference>
<dbReference type="Gene3D" id="3.90.25.10">
    <property type="entry name" value="UDP-galactose 4-epimerase, domain 1"/>
    <property type="match status" value="1"/>
</dbReference>
<protein>
    <recommendedName>
        <fullName evidence="3">NmrA-like domain-containing protein</fullName>
    </recommendedName>
</protein>
<dbReference type="Gene3D" id="3.40.50.720">
    <property type="entry name" value="NAD(P)-binding Rossmann-like Domain"/>
    <property type="match status" value="1"/>
</dbReference>
<evidence type="ECO:0000256" key="1">
    <source>
        <dbReference type="ARBA" id="ARBA00022857"/>
    </source>
</evidence>
<keyword evidence="2" id="KW-0560">Oxidoreductase</keyword>
<reference evidence="4" key="1">
    <citation type="journal article" date="2016" name="Nat. Genet.">
        <title>A high-quality carrot genome assembly provides new insights into carotenoid accumulation and asterid genome evolution.</title>
        <authorList>
            <person name="Iorizzo M."/>
            <person name="Ellison S."/>
            <person name="Senalik D."/>
            <person name="Zeng P."/>
            <person name="Satapoomin P."/>
            <person name="Huang J."/>
            <person name="Bowman M."/>
            <person name="Iovene M."/>
            <person name="Sanseverino W."/>
            <person name="Cavagnaro P."/>
            <person name="Yildiz M."/>
            <person name="Macko-Podgorni A."/>
            <person name="Moranska E."/>
            <person name="Grzebelus E."/>
            <person name="Grzebelus D."/>
            <person name="Ashrafi H."/>
            <person name="Zheng Z."/>
            <person name="Cheng S."/>
            <person name="Spooner D."/>
            <person name="Van Deynze A."/>
            <person name="Simon P."/>
        </authorList>
    </citation>
    <scope>NUCLEOTIDE SEQUENCE</scope>
    <source>
        <tissue evidence="4">Leaf</tissue>
    </source>
</reference>
<dbReference type="AlphaFoldDB" id="A0AAF1AW86"/>
<evidence type="ECO:0000256" key="2">
    <source>
        <dbReference type="ARBA" id="ARBA00023002"/>
    </source>
</evidence>
<evidence type="ECO:0000313" key="4">
    <source>
        <dbReference type="EMBL" id="WOG94545.1"/>
    </source>
</evidence>
<keyword evidence="5" id="KW-1185">Reference proteome</keyword>
<dbReference type="EMBL" id="CP093345">
    <property type="protein sequence ID" value="WOG94545.1"/>
    <property type="molecule type" value="Genomic_DNA"/>
</dbReference>
<feature type="domain" description="NmrA-like" evidence="3">
    <location>
        <begin position="2"/>
        <end position="297"/>
    </location>
</feature>
<gene>
    <name evidence="4" type="ORF">DCAR_0313841</name>
</gene>
<dbReference type="InterPro" id="IPR050608">
    <property type="entry name" value="NmrA-type/Isoflavone_red_sf"/>
</dbReference>
<reference evidence="4" key="2">
    <citation type="submission" date="2022-03" db="EMBL/GenBank/DDBJ databases">
        <title>Draft title - Genomic analysis of global carrot germplasm unveils the trajectory of domestication and the origin of high carotenoid orange carrot.</title>
        <authorList>
            <person name="Iorizzo M."/>
            <person name="Ellison S."/>
            <person name="Senalik D."/>
            <person name="Macko-Podgorni A."/>
            <person name="Grzebelus D."/>
            <person name="Bostan H."/>
            <person name="Rolling W."/>
            <person name="Curaba J."/>
            <person name="Simon P."/>
        </authorList>
    </citation>
    <scope>NUCLEOTIDE SEQUENCE</scope>
    <source>
        <tissue evidence="4">Leaf</tissue>
    </source>
</reference>
<keyword evidence="1" id="KW-0521">NADP</keyword>
<name>A0AAF1AW86_DAUCS</name>
<dbReference type="CDD" id="cd05259">
    <property type="entry name" value="PCBER_SDR_a"/>
    <property type="match status" value="1"/>
</dbReference>
<organism evidence="4 5">
    <name type="scientific">Daucus carota subsp. sativus</name>
    <name type="common">Carrot</name>
    <dbReference type="NCBI Taxonomy" id="79200"/>
    <lineage>
        <taxon>Eukaryota</taxon>
        <taxon>Viridiplantae</taxon>
        <taxon>Streptophyta</taxon>
        <taxon>Embryophyta</taxon>
        <taxon>Tracheophyta</taxon>
        <taxon>Spermatophyta</taxon>
        <taxon>Magnoliopsida</taxon>
        <taxon>eudicotyledons</taxon>
        <taxon>Gunneridae</taxon>
        <taxon>Pentapetalae</taxon>
        <taxon>asterids</taxon>
        <taxon>campanulids</taxon>
        <taxon>Apiales</taxon>
        <taxon>Apiaceae</taxon>
        <taxon>Apioideae</taxon>
        <taxon>Scandiceae</taxon>
        <taxon>Daucinae</taxon>
        <taxon>Daucus</taxon>
        <taxon>Daucus sect. Daucus</taxon>
    </lineage>
</organism>
<dbReference type="GO" id="GO:0016491">
    <property type="term" value="F:oxidoreductase activity"/>
    <property type="evidence" value="ECO:0007669"/>
    <property type="project" value="UniProtKB-KW"/>
</dbReference>
<dbReference type="PANTHER" id="PTHR43349">
    <property type="entry name" value="PINORESINOL REDUCTASE-RELATED"/>
    <property type="match status" value="1"/>
</dbReference>
<evidence type="ECO:0000259" key="3">
    <source>
        <dbReference type="Pfam" id="PF05368"/>
    </source>
</evidence>
<sequence length="314" mass="35667">MSKILVFGGTGYLGQYVVKASILAGHQTYVYVRPTKSGDIRKLQLLEKFQAMGVTIFQGELDEHQKLVKVLRQVDTVIVTLGVPQYMEQLKIIEAMKEAGNIKRFVPSEFGNEVDRGSPLPPFEAIAEKKRKIRRAAENSGIPYTFVSSNSMGAYFVNFFLHPYDEKNNKVTVYGTGEAKFAFSFEKDVAEYTVEVATDPRTKNGLVICRLPKNVISQLDLISRWEKKTRRTMEKIYISEEEVIKLSQSPSEQDAVAYGILHSIFVKGEQTNFELKENDLDVVKLYPEYKYTTVDEVLDIFMVDPPKPFIASFA</sequence>
<evidence type="ECO:0000313" key="5">
    <source>
        <dbReference type="Proteomes" id="UP000077755"/>
    </source>
</evidence>
<dbReference type="Pfam" id="PF05368">
    <property type="entry name" value="NmrA"/>
    <property type="match status" value="1"/>
</dbReference>
<dbReference type="InterPro" id="IPR008030">
    <property type="entry name" value="NmrA-like"/>
</dbReference>
<accession>A0AAF1AW86</accession>
<dbReference type="InterPro" id="IPR045312">
    <property type="entry name" value="PCBER-like"/>
</dbReference>